<gene>
    <name evidence="3" type="ORF">V6N12_050678</name>
</gene>
<organism evidence="3 4">
    <name type="scientific">Hibiscus sabdariffa</name>
    <name type="common">roselle</name>
    <dbReference type="NCBI Taxonomy" id="183260"/>
    <lineage>
        <taxon>Eukaryota</taxon>
        <taxon>Viridiplantae</taxon>
        <taxon>Streptophyta</taxon>
        <taxon>Embryophyta</taxon>
        <taxon>Tracheophyta</taxon>
        <taxon>Spermatophyta</taxon>
        <taxon>Magnoliopsida</taxon>
        <taxon>eudicotyledons</taxon>
        <taxon>Gunneridae</taxon>
        <taxon>Pentapetalae</taxon>
        <taxon>rosids</taxon>
        <taxon>malvids</taxon>
        <taxon>Malvales</taxon>
        <taxon>Malvaceae</taxon>
        <taxon>Malvoideae</taxon>
        <taxon>Hibiscus</taxon>
    </lineage>
</organism>
<dbReference type="Pfam" id="PF13410">
    <property type="entry name" value="GST_C_2"/>
    <property type="match status" value="1"/>
</dbReference>
<dbReference type="Gene3D" id="1.20.1050.10">
    <property type="match status" value="1"/>
</dbReference>
<feature type="domain" description="GST C-terminal" evidence="2">
    <location>
        <begin position="314"/>
        <end position="451"/>
    </location>
</feature>
<evidence type="ECO:0000259" key="2">
    <source>
        <dbReference type="PROSITE" id="PS50405"/>
    </source>
</evidence>
<dbReference type="InterPro" id="IPR044617">
    <property type="entry name" value="TCHQD"/>
</dbReference>
<dbReference type="EMBL" id="JBBPBM010000001">
    <property type="protein sequence ID" value="KAK8600830.1"/>
    <property type="molecule type" value="Genomic_DNA"/>
</dbReference>
<dbReference type="InterPro" id="IPR036249">
    <property type="entry name" value="Thioredoxin-like_sf"/>
</dbReference>
<keyword evidence="4" id="KW-1185">Reference proteome</keyword>
<sequence length="467" mass="52735">MVKDMTTDSGEWDWSRLSSLLPPTILEQIVVVSPPQSYYSSDTVGWRWCDTSLETHLVPEGASAHSNKIWIIFSVDVCKPDRCTAIFDSENTPTEDILARGSRLFEECSYDFAGTSSQGSSAMLSQSWSKPSPWWIKANVDASVSPGDGKAAIGLAALGRSSSSNSLSLSSPPDDLALLIEDEKDRSADDPVIPLDWYVAANEGPLLKLPLSSCQKIRLALEEKGIDYTSFHVNPILGKNMDSSFFRMNTSAKLPVFKNGSHIIFDTIETILYIERIAVVSVGNNAFSSQEVIEWMQKIEQWNPKYFTLSHIPNKHRLFVSKFIRKVVIARMAESPDLASAYHCKLKEAYETEEKLKNPDVVKRSKESLVKLLDEVETKLNDTTFIVGDEFTMADATFIPVLARLVLLDLEDEYISCRANIADYWGLVQQRPTYKKVIGKYFNGWRKNKTLMKTWLSLHVRNFLKRY</sequence>
<evidence type="ECO:0000313" key="3">
    <source>
        <dbReference type="EMBL" id="KAK8600830.1"/>
    </source>
</evidence>
<dbReference type="PROSITE" id="PS50405">
    <property type="entry name" value="GST_CTER"/>
    <property type="match status" value="1"/>
</dbReference>
<evidence type="ECO:0000313" key="4">
    <source>
        <dbReference type="Proteomes" id="UP001472677"/>
    </source>
</evidence>
<dbReference type="InterPro" id="IPR004045">
    <property type="entry name" value="Glutathione_S-Trfase_N"/>
</dbReference>
<dbReference type="PROSITE" id="PS50404">
    <property type="entry name" value="GST_NTER"/>
    <property type="match status" value="1"/>
</dbReference>
<dbReference type="Pfam" id="PF13409">
    <property type="entry name" value="GST_N_2"/>
    <property type="match status" value="1"/>
</dbReference>
<dbReference type="Proteomes" id="UP001472677">
    <property type="component" value="Unassembled WGS sequence"/>
</dbReference>
<reference evidence="3 4" key="1">
    <citation type="journal article" date="2024" name="G3 (Bethesda)">
        <title>Genome assembly of Hibiscus sabdariffa L. provides insights into metabolisms of medicinal natural products.</title>
        <authorList>
            <person name="Kim T."/>
        </authorList>
    </citation>
    <scope>NUCLEOTIDE SEQUENCE [LARGE SCALE GENOMIC DNA]</scope>
    <source>
        <strain evidence="3">TK-2024</strain>
        <tissue evidence="3">Old leaves</tissue>
    </source>
</reference>
<proteinExistence type="predicted"/>
<feature type="domain" description="GST N-terminal" evidence="1">
    <location>
        <begin position="201"/>
        <end position="282"/>
    </location>
</feature>
<dbReference type="InterPro" id="IPR010987">
    <property type="entry name" value="Glutathione-S-Trfase_C-like"/>
</dbReference>
<dbReference type="SUPFAM" id="SSF52833">
    <property type="entry name" value="Thioredoxin-like"/>
    <property type="match status" value="1"/>
</dbReference>
<dbReference type="PANTHER" id="PTHR45374:SF1">
    <property type="entry name" value="GLUTATHIONE S-TRANSFERASE TCHQD"/>
    <property type="match status" value="1"/>
</dbReference>
<name>A0ABR2GDI0_9ROSI</name>
<dbReference type="Gene3D" id="3.40.30.10">
    <property type="entry name" value="Glutaredoxin"/>
    <property type="match status" value="1"/>
</dbReference>
<dbReference type="CDD" id="cd00570">
    <property type="entry name" value="GST_N_family"/>
    <property type="match status" value="1"/>
</dbReference>
<comment type="caution">
    <text evidence="3">The sequence shown here is derived from an EMBL/GenBank/DDBJ whole genome shotgun (WGS) entry which is preliminary data.</text>
</comment>
<dbReference type="PANTHER" id="PTHR45374">
    <property type="entry name" value="GLUTATHIONE S-TRANSFERASE TCHQD"/>
    <property type="match status" value="1"/>
</dbReference>
<protein>
    <submittedName>
        <fullName evidence="3">Uncharacterized protein</fullName>
    </submittedName>
</protein>
<dbReference type="CDD" id="cd00299">
    <property type="entry name" value="GST_C_family"/>
    <property type="match status" value="1"/>
</dbReference>
<dbReference type="InterPro" id="IPR036282">
    <property type="entry name" value="Glutathione-S-Trfase_C_sf"/>
</dbReference>
<evidence type="ECO:0000259" key="1">
    <source>
        <dbReference type="PROSITE" id="PS50404"/>
    </source>
</evidence>
<accession>A0ABR2GDI0</accession>
<dbReference type="SUPFAM" id="SSF47616">
    <property type="entry name" value="GST C-terminal domain-like"/>
    <property type="match status" value="1"/>
</dbReference>